<feature type="region of interest" description="Disordered" evidence="1">
    <location>
        <begin position="19"/>
        <end position="41"/>
    </location>
</feature>
<proteinExistence type="predicted"/>
<accession>A0A2A5QXE3</accession>
<reference evidence="2 3" key="1">
    <citation type="submission" date="2017-09" db="EMBL/GenBank/DDBJ databases">
        <title>Genome sequences of Natrinema ejinorence JCM 13890T.</title>
        <authorList>
            <person name="Roh S.W."/>
            <person name="Kim Y.B."/>
            <person name="Kim J.Y."/>
        </authorList>
    </citation>
    <scope>NUCLEOTIDE SEQUENCE [LARGE SCALE GENOMIC DNA]</scope>
    <source>
        <strain evidence="2 3">JCM 13890</strain>
    </source>
</reference>
<comment type="caution">
    <text evidence="2">The sequence shown here is derived from an EMBL/GenBank/DDBJ whole genome shotgun (WGS) entry which is preliminary data.</text>
</comment>
<name>A0A2A5QXE3_9EURY</name>
<evidence type="ECO:0000313" key="3">
    <source>
        <dbReference type="Proteomes" id="UP000219689"/>
    </source>
</evidence>
<dbReference type="AlphaFoldDB" id="A0A2A5QXE3"/>
<gene>
    <name evidence="2" type="ORF">CP557_13620</name>
</gene>
<evidence type="ECO:0000256" key="1">
    <source>
        <dbReference type="SAM" id="MobiDB-lite"/>
    </source>
</evidence>
<feature type="compositionally biased region" description="Polar residues" evidence="1">
    <location>
        <begin position="19"/>
        <end position="31"/>
    </location>
</feature>
<keyword evidence="3" id="KW-1185">Reference proteome</keyword>
<evidence type="ECO:0000313" key="2">
    <source>
        <dbReference type="EMBL" id="PCR91474.1"/>
    </source>
</evidence>
<dbReference type="EMBL" id="NXNI01000001">
    <property type="protein sequence ID" value="PCR91474.1"/>
    <property type="molecule type" value="Genomic_DNA"/>
</dbReference>
<organism evidence="2 3">
    <name type="scientific">Natrinema ejinorense</name>
    <dbReference type="NCBI Taxonomy" id="373386"/>
    <lineage>
        <taxon>Archaea</taxon>
        <taxon>Methanobacteriati</taxon>
        <taxon>Methanobacteriota</taxon>
        <taxon>Stenosarchaea group</taxon>
        <taxon>Halobacteria</taxon>
        <taxon>Halobacteriales</taxon>
        <taxon>Natrialbaceae</taxon>
        <taxon>Natrinema</taxon>
    </lineage>
</organism>
<dbReference type="Proteomes" id="UP000219689">
    <property type="component" value="Unassembled WGS sequence"/>
</dbReference>
<protein>
    <submittedName>
        <fullName evidence="2">Uncharacterized protein</fullName>
    </submittedName>
</protein>
<sequence length="112" mass="13371">MISLDNSFQTRNELVLDPSTNRLSDSVGTENTNRKFVHSDDERREQNTYAYTFPASRHFWTTANRLNHYARHELFLAEAGRARFEHTVDRFLVRFAHETAFSLRFKSLRIRY</sequence>